<feature type="non-terminal residue" evidence="3">
    <location>
        <position position="60"/>
    </location>
</feature>
<feature type="domain" description="K Homology" evidence="2">
    <location>
        <begin position="1"/>
        <end position="60"/>
    </location>
</feature>
<comment type="caution">
    <text evidence="3">The sequence shown here is derived from an EMBL/GenBank/DDBJ whole genome shotgun (WGS) entry which is preliminary data.</text>
</comment>
<reference evidence="3 4" key="1">
    <citation type="journal article" date="2018" name="Front. Plant Sci.">
        <title>Red Clover (Trifolium pratense) and Zigzag Clover (T. medium) - A Picture of Genomic Similarities and Differences.</title>
        <authorList>
            <person name="Dluhosova J."/>
            <person name="Istvanek J."/>
            <person name="Nedelnik J."/>
            <person name="Repkova J."/>
        </authorList>
    </citation>
    <scope>NUCLEOTIDE SEQUENCE [LARGE SCALE GENOMIC DNA]</scope>
    <source>
        <strain evidence="4">cv. 10/8</strain>
        <tissue evidence="3">Leaf</tissue>
    </source>
</reference>
<dbReference type="EMBL" id="LXQA010172503">
    <property type="protein sequence ID" value="MCI29431.1"/>
    <property type="molecule type" value="Genomic_DNA"/>
</dbReference>
<organism evidence="3 4">
    <name type="scientific">Trifolium medium</name>
    <dbReference type="NCBI Taxonomy" id="97028"/>
    <lineage>
        <taxon>Eukaryota</taxon>
        <taxon>Viridiplantae</taxon>
        <taxon>Streptophyta</taxon>
        <taxon>Embryophyta</taxon>
        <taxon>Tracheophyta</taxon>
        <taxon>Spermatophyta</taxon>
        <taxon>Magnoliopsida</taxon>
        <taxon>eudicotyledons</taxon>
        <taxon>Gunneridae</taxon>
        <taxon>Pentapetalae</taxon>
        <taxon>rosids</taxon>
        <taxon>fabids</taxon>
        <taxon>Fabales</taxon>
        <taxon>Fabaceae</taxon>
        <taxon>Papilionoideae</taxon>
        <taxon>50 kb inversion clade</taxon>
        <taxon>NPAAA clade</taxon>
        <taxon>Hologalegina</taxon>
        <taxon>IRL clade</taxon>
        <taxon>Trifolieae</taxon>
        <taxon>Trifolium</taxon>
    </lineage>
</organism>
<dbReference type="AlphaFoldDB" id="A0A392QYK9"/>
<dbReference type="Pfam" id="PF00013">
    <property type="entry name" value="KH_1"/>
    <property type="match status" value="1"/>
</dbReference>
<accession>A0A392QYK9</accession>
<evidence type="ECO:0000313" key="4">
    <source>
        <dbReference type="Proteomes" id="UP000265520"/>
    </source>
</evidence>
<evidence type="ECO:0000259" key="2">
    <source>
        <dbReference type="Pfam" id="PF00013"/>
    </source>
</evidence>
<keyword evidence="4" id="KW-1185">Reference proteome</keyword>
<sequence length="60" mass="6617">MQIPLSYAEDIIGIQGTNIDYIRRTSGAILTVQESRVPDEIVVEIKGTSSQVQTAQQLIQ</sequence>
<name>A0A392QYK9_9FABA</name>
<evidence type="ECO:0000256" key="1">
    <source>
        <dbReference type="PROSITE-ProRule" id="PRU00117"/>
    </source>
</evidence>
<dbReference type="GO" id="GO:0003723">
    <property type="term" value="F:RNA binding"/>
    <property type="evidence" value="ECO:0007669"/>
    <property type="project" value="UniProtKB-UniRule"/>
</dbReference>
<protein>
    <submittedName>
        <fullName evidence="3">Poly(RC)-binding protein 3-like</fullName>
    </submittedName>
</protein>
<keyword evidence="1" id="KW-0694">RNA-binding</keyword>
<dbReference type="PROSITE" id="PS50084">
    <property type="entry name" value="KH_TYPE_1"/>
    <property type="match status" value="1"/>
</dbReference>
<dbReference type="Gene3D" id="3.30.1370.10">
    <property type="entry name" value="K Homology domain, type 1"/>
    <property type="match status" value="1"/>
</dbReference>
<dbReference type="SUPFAM" id="SSF54791">
    <property type="entry name" value="Eukaryotic type KH-domain (KH-domain type I)"/>
    <property type="match status" value="1"/>
</dbReference>
<dbReference type="InterPro" id="IPR036612">
    <property type="entry name" value="KH_dom_type_1_sf"/>
</dbReference>
<dbReference type="PANTHER" id="PTHR10288">
    <property type="entry name" value="KH DOMAIN CONTAINING RNA BINDING PROTEIN"/>
    <property type="match status" value="1"/>
</dbReference>
<dbReference type="Proteomes" id="UP000265520">
    <property type="component" value="Unassembled WGS sequence"/>
</dbReference>
<evidence type="ECO:0000313" key="3">
    <source>
        <dbReference type="EMBL" id="MCI29431.1"/>
    </source>
</evidence>
<dbReference type="InterPro" id="IPR004088">
    <property type="entry name" value="KH_dom_type_1"/>
</dbReference>
<proteinExistence type="predicted"/>